<keyword evidence="3" id="KW-1185">Reference proteome</keyword>
<sequence length="193" mass="19659">MTEDNTGLFDDSRRSFMKKGALATAGLALGAGATAGTAAAQEDGQVLVYGDDYKPGQDFEVVSALNTQTKEDLLEDSGSADDVFDDPDDWDAYIINYDLGVDAPTWGFLFTEELSLSSGDSGTMGEDGEFRDSQIDLIEVTPGATANSNGNGNGEEEDTEEEDTEDENGGNGAGANGGGGGGGNASDGGAGGN</sequence>
<feature type="region of interest" description="Disordered" evidence="1">
    <location>
        <begin position="140"/>
        <end position="193"/>
    </location>
</feature>
<protein>
    <submittedName>
        <fullName evidence="2">Calcium-binding protein</fullName>
    </submittedName>
</protein>
<dbReference type="KEGG" id="hlo:J0X27_02620"/>
<reference evidence="2 3" key="1">
    <citation type="journal article" date="2006" name="Int. J. Syst. Evol. Microbiol.">
        <title>Haloterrigena longa sp. nov. and Haloterrigena limicola sp. nov., extremely halophilic archaea isolated from a salt lake.</title>
        <authorList>
            <person name="Cui H.L."/>
            <person name="Tohty D."/>
            <person name="Zhou P.J."/>
            <person name="Liu S.J."/>
        </authorList>
    </citation>
    <scope>NUCLEOTIDE SEQUENCE [LARGE SCALE GENOMIC DNA]</scope>
    <source>
        <strain evidence="2 3">ABH32</strain>
    </source>
</reference>
<dbReference type="InterPro" id="IPR006311">
    <property type="entry name" value="TAT_signal"/>
</dbReference>
<organism evidence="2 3">
    <name type="scientific">Natrinema longum</name>
    <dbReference type="NCBI Taxonomy" id="370324"/>
    <lineage>
        <taxon>Archaea</taxon>
        <taxon>Methanobacteriati</taxon>
        <taxon>Methanobacteriota</taxon>
        <taxon>Stenosarchaea group</taxon>
        <taxon>Halobacteria</taxon>
        <taxon>Halobacteriales</taxon>
        <taxon>Natrialbaceae</taxon>
        <taxon>Natrinema</taxon>
    </lineage>
</organism>
<dbReference type="EMBL" id="CP071463">
    <property type="protein sequence ID" value="QSW85750.1"/>
    <property type="molecule type" value="Genomic_DNA"/>
</dbReference>
<gene>
    <name evidence="2" type="ORF">J0X27_02620</name>
</gene>
<dbReference type="PROSITE" id="PS51318">
    <property type="entry name" value="TAT"/>
    <property type="match status" value="1"/>
</dbReference>
<dbReference type="AlphaFoldDB" id="A0A8A2UAS4"/>
<feature type="compositionally biased region" description="Gly residues" evidence="1">
    <location>
        <begin position="169"/>
        <end position="193"/>
    </location>
</feature>
<feature type="compositionally biased region" description="Acidic residues" evidence="1">
    <location>
        <begin position="154"/>
        <end position="168"/>
    </location>
</feature>
<accession>A0A8A2UAS4</accession>
<evidence type="ECO:0000256" key="1">
    <source>
        <dbReference type="SAM" id="MobiDB-lite"/>
    </source>
</evidence>
<name>A0A8A2UAS4_9EURY</name>
<evidence type="ECO:0000313" key="3">
    <source>
        <dbReference type="Proteomes" id="UP000663191"/>
    </source>
</evidence>
<proteinExistence type="predicted"/>
<dbReference type="Proteomes" id="UP000663191">
    <property type="component" value="Chromosome"/>
</dbReference>
<dbReference type="OrthoDB" id="203934at2157"/>
<evidence type="ECO:0000313" key="2">
    <source>
        <dbReference type="EMBL" id="QSW85750.1"/>
    </source>
</evidence>